<comment type="caution">
    <text evidence="1">The sequence shown here is derived from an EMBL/GenBank/DDBJ whole genome shotgun (WGS) entry which is preliminary data.</text>
</comment>
<dbReference type="Proteomes" id="UP000095209">
    <property type="component" value="Unassembled WGS sequence"/>
</dbReference>
<dbReference type="PROSITE" id="PS51257">
    <property type="entry name" value="PROKAR_LIPOPROTEIN"/>
    <property type="match status" value="1"/>
</dbReference>
<dbReference type="AlphaFoldDB" id="A0A1E5LAB2"/>
<dbReference type="Gene3D" id="2.60.40.3830">
    <property type="match status" value="1"/>
</dbReference>
<gene>
    <name evidence="1" type="ORF">BFG57_06655</name>
</gene>
<sequence>MPRELTTLVILLFISSILIACNENTVATNENMEDWKESPIFESDNYTMIGEQERLAFIYGDETVKFLPNKVNKYMWHFWGTEEEFNGSLTVIATHEVSNEQVTVVEDQILGGPNNGADKHVPSIMSLPKSGMWKLDAYIGENLFGSVFVKVHNE</sequence>
<keyword evidence="2" id="KW-1185">Reference proteome</keyword>
<evidence type="ECO:0000313" key="2">
    <source>
        <dbReference type="Proteomes" id="UP000095209"/>
    </source>
</evidence>
<proteinExistence type="predicted"/>
<evidence type="ECO:0000313" key="1">
    <source>
        <dbReference type="EMBL" id="OEH91047.1"/>
    </source>
</evidence>
<dbReference type="InterPro" id="IPR032366">
    <property type="entry name" value="DUF4871"/>
</dbReference>
<dbReference type="EMBL" id="MJEH01000064">
    <property type="protein sequence ID" value="OEH91047.1"/>
    <property type="molecule type" value="Genomic_DNA"/>
</dbReference>
<name>A0A1E5LAB2_9BACI</name>
<dbReference type="OrthoDB" id="2381403at2"/>
<accession>A0A1E5LAB2</accession>
<reference evidence="1 2" key="1">
    <citation type="submission" date="2016-08" db="EMBL/GenBank/DDBJ databases">
        <title>Genome of Bacillus solimangrovi GH2-4.</title>
        <authorList>
            <person name="Lim S."/>
            <person name="Kim B.-C."/>
        </authorList>
    </citation>
    <scope>NUCLEOTIDE SEQUENCE [LARGE SCALE GENOMIC DNA]</scope>
    <source>
        <strain evidence="1 2">GH2-4</strain>
    </source>
</reference>
<dbReference type="RefSeq" id="WP_069718814.1">
    <property type="nucleotide sequence ID" value="NZ_MJEH01000064.1"/>
</dbReference>
<evidence type="ECO:0008006" key="3">
    <source>
        <dbReference type="Google" id="ProtNLM"/>
    </source>
</evidence>
<dbReference type="Pfam" id="PF16167">
    <property type="entry name" value="DUF4871"/>
    <property type="match status" value="1"/>
</dbReference>
<organism evidence="1 2">
    <name type="scientific">Bacillus solimangrovi</name>
    <dbReference type="NCBI Taxonomy" id="1305675"/>
    <lineage>
        <taxon>Bacteria</taxon>
        <taxon>Bacillati</taxon>
        <taxon>Bacillota</taxon>
        <taxon>Bacilli</taxon>
        <taxon>Bacillales</taxon>
        <taxon>Bacillaceae</taxon>
        <taxon>Bacillus</taxon>
    </lineage>
</organism>
<protein>
    <recommendedName>
        <fullName evidence="3">DUF4871 domain-containing protein</fullName>
    </recommendedName>
</protein>